<keyword evidence="15 24" id="KW-1133">Transmembrane helix</keyword>
<dbReference type="GO" id="GO:0009252">
    <property type="term" value="P:peptidoglycan biosynthetic process"/>
    <property type="evidence" value="ECO:0007669"/>
    <property type="project" value="UniProtKB-KW"/>
</dbReference>
<evidence type="ECO:0000256" key="17">
    <source>
        <dbReference type="ARBA" id="ARBA00023251"/>
    </source>
</evidence>
<dbReference type="Pfam" id="PF00912">
    <property type="entry name" value="Transgly"/>
    <property type="match status" value="1"/>
</dbReference>
<evidence type="ECO:0000256" key="6">
    <source>
        <dbReference type="ARBA" id="ARBA00022645"/>
    </source>
</evidence>
<dbReference type="Pfam" id="PF17092">
    <property type="entry name" value="PCB_OB"/>
    <property type="match status" value="1"/>
</dbReference>
<feature type="domain" description="Glycosyl transferase family 51" evidence="26">
    <location>
        <begin position="60"/>
        <end position="233"/>
    </location>
</feature>
<evidence type="ECO:0000259" key="26">
    <source>
        <dbReference type="Pfam" id="PF00912"/>
    </source>
</evidence>
<feature type="transmembrane region" description="Helical" evidence="24">
    <location>
        <begin position="12"/>
        <end position="33"/>
    </location>
</feature>
<evidence type="ECO:0000256" key="8">
    <source>
        <dbReference type="ARBA" id="ARBA00022676"/>
    </source>
</evidence>
<evidence type="ECO:0000256" key="5">
    <source>
        <dbReference type="ARBA" id="ARBA00022519"/>
    </source>
</evidence>
<dbReference type="SUPFAM" id="SSF53955">
    <property type="entry name" value="Lysozyme-like"/>
    <property type="match status" value="1"/>
</dbReference>
<evidence type="ECO:0000256" key="13">
    <source>
        <dbReference type="ARBA" id="ARBA00022968"/>
    </source>
</evidence>
<evidence type="ECO:0000256" key="14">
    <source>
        <dbReference type="ARBA" id="ARBA00022984"/>
    </source>
</evidence>
<evidence type="ECO:0000256" key="18">
    <source>
        <dbReference type="ARBA" id="ARBA00023268"/>
    </source>
</evidence>
<dbReference type="EMBL" id="UOFG01000232">
    <property type="protein sequence ID" value="VAW64427.1"/>
    <property type="molecule type" value="Genomic_DNA"/>
</dbReference>
<reference evidence="28" key="1">
    <citation type="submission" date="2018-06" db="EMBL/GenBank/DDBJ databases">
        <authorList>
            <person name="Zhirakovskaya E."/>
        </authorList>
    </citation>
    <scope>NUCLEOTIDE SEQUENCE</scope>
</reference>
<evidence type="ECO:0000256" key="23">
    <source>
        <dbReference type="SAM" id="MobiDB-lite"/>
    </source>
</evidence>
<feature type="region of interest" description="Disordered" evidence="23">
    <location>
        <begin position="658"/>
        <end position="681"/>
    </location>
</feature>
<keyword evidence="18" id="KW-0511">Multifunctional enzyme</keyword>
<dbReference type="FunFam" id="1.10.3810.10:FF:000003">
    <property type="entry name" value="Penicillin-binding protein 1a"/>
    <property type="match status" value="1"/>
</dbReference>
<comment type="catalytic activity">
    <reaction evidence="22">
        <text>[GlcNAc-(1-&gt;4)-Mur2Ac(oyl-L-Ala-gamma-D-Glu-L-Lys-D-Ala-D-Ala)](n)-di-trans,octa-cis-undecaprenyl diphosphate + beta-D-GlcNAc-(1-&gt;4)-Mur2Ac(oyl-L-Ala-gamma-D-Glu-L-Lys-D-Ala-D-Ala)-di-trans,octa-cis-undecaprenyl diphosphate = [GlcNAc-(1-&gt;4)-Mur2Ac(oyl-L-Ala-gamma-D-Glu-L-Lys-D-Ala-D-Ala)](n+1)-di-trans,octa-cis-undecaprenyl diphosphate + di-trans,octa-cis-undecaprenyl diphosphate + H(+)</text>
        <dbReference type="Rhea" id="RHEA:23708"/>
        <dbReference type="Rhea" id="RHEA-COMP:9602"/>
        <dbReference type="Rhea" id="RHEA-COMP:9603"/>
        <dbReference type="ChEBI" id="CHEBI:15378"/>
        <dbReference type="ChEBI" id="CHEBI:58405"/>
        <dbReference type="ChEBI" id="CHEBI:60033"/>
        <dbReference type="ChEBI" id="CHEBI:78435"/>
        <dbReference type="EC" id="2.4.99.28"/>
    </reaction>
</comment>
<evidence type="ECO:0000256" key="16">
    <source>
        <dbReference type="ARBA" id="ARBA00023136"/>
    </source>
</evidence>
<keyword evidence="12" id="KW-0133">Cell shape</keyword>
<evidence type="ECO:0000256" key="2">
    <source>
        <dbReference type="ARBA" id="ARBA00012448"/>
    </source>
</evidence>
<evidence type="ECO:0000259" key="25">
    <source>
        <dbReference type="Pfam" id="PF00905"/>
    </source>
</evidence>
<evidence type="ECO:0000256" key="12">
    <source>
        <dbReference type="ARBA" id="ARBA00022960"/>
    </source>
</evidence>
<comment type="subcellular location">
    <subcellularLocation>
        <location evidence="1">Cell inner membrane</location>
        <topology evidence="1">Single-pass type II membrane protein</topology>
    </subcellularLocation>
</comment>
<dbReference type="InterPro" id="IPR031376">
    <property type="entry name" value="PCB_OB"/>
</dbReference>
<evidence type="ECO:0000256" key="10">
    <source>
        <dbReference type="ARBA" id="ARBA00022692"/>
    </source>
</evidence>
<evidence type="ECO:0000313" key="28">
    <source>
        <dbReference type="EMBL" id="VAW64427.1"/>
    </source>
</evidence>
<comment type="catalytic activity">
    <reaction evidence="20">
        <text>Preferential cleavage: (Ac)2-L-Lys-D-Ala-|-D-Ala. Also transpeptidation of peptidyl-alanyl moieties that are N-acyl substituents of D-alanine.</text>
        <dbReference type="EC" id="3.4.16.4"/>
    </reaction>
</comment>
<dbReference type="GO" id="GO:0008658">
    <property type="term" value="F:penicillin binding"/>
    <property type="evidence" value="ECO:0007669"/>
    <property type="project" value="InterPro"/>
</dbReference>
<dbReference type="GO" id="GO:0005886">
    <property type="term" value="C:plasma membrane"/>
    <property type="evidence" value="ECO:0007669"/>
    <property type="project" value="UniProtKB-SubCell"/>
</dbReference>
<protein>
    <recommendedName>
        <fullName evidence="3">Penicillin-binding protein 1A</fullName>
        <ecNumber evidence="21">2.4.99.28</ecNumber>
        <ecNumber evidence="2">3.4.16.4</ecNumber>
    </recommendedName>
</protein>
<evidence type="ECO:0000256" key="15">
    <source>
        <dbReference type="ARBA" id="ARBA00022989"/>
    </source>
</evidence>
<evidence type="ECO:0000256" key="4">
    <source>
        <dbReference type="ARBA" id="ARBA00022475"/>
    </source>
</evidence>
<dbReference type="InterPro" id="IPR036950">
    <property type="entry name" value="PBP_transglycosylase"/>
</dbReference>
<evidence type="ECO:0000256" key="20">
    <source>
        <dbReference type="ARBA" id="ARBA00034000"/>
    </source>
</evidence>
<name>A0A3B0XML5_9ZZZZ</name>
<evidence type="ECO:0000256" key="1">
    <source>
        <dbReference type="ARBA" id="ARBA00004249"/>
    </source>
</evidence>
<evidence type="ECO:0000259" key="27">
    <source>
        <dbReference type="Pfam" id="PF17092"/>
    </source>
</evidence>
<dbReference type="GO" id="GO:0009002">
    <property type="term" value="F:serine-type D-Ala-D-Ala carboxypeptidase activity"/>
    <property type="evidence" value="ECO:0007669"/>
    <property type="project" value="UniProtKB-EC"/>
</dbReference>
<dbReference type="AlphaFoldDB" id="A0A3B0XML5"/>
<dbReference type="InterPro" id="IPR050396">
    <property type="entry name" value="Glycosyltr_51/Transpeptidase"/>
</dbReference>
<keyword evidence="9 28" id="KW-0808">Transferase</keyword>
<dbReference type="Gene3D" id="3.40.710.10">
    <property type="entry name" value="DD-peptidase/beta-lactamase superfamily"/>
    <property type="match status" value="3"/>
</dbReference>
<dbReference type="GO" id="GO:0006508">
    <property type="term" value="P:proteolysis"/>
    <property type="evidence" value="ECO:0007669"/>
    <property type="project" value="UniProtKB-KW"/>
</dbReference>
<evidence type="ECO:0000256" key="11">
    <source>
        <dbReference type="ARBA" id="ARBA00022801"/>
    </source>
</evidence>
<dbReference type="Gene3D" id="1.10.3810.10">
    <property type="entry name" value="Biosynthetic peptidoglycan transglycosylase-like"/>
    <property type="match status" value="1"/>
</dbReference>
<dbReference type="EC" id="3.4.16.4" evidence="2"/>
<dbReference type="GO" id="GO:0008360">
    <property type="term" value="P:regulation of cell shape"/>
    <property type="evidence" value="ECO:0007669"/>
    <property type="project" value="UniProtKB-KW"/>
</dbReference>
<evidence type="ECO:0000256" key="9">
    <source>
        <dbReference type="ARBA" id="ARBA00022679"/>
    </source>
</evidence>
<dbReference type="GO" id="GO:0008955">
    <property type="term" value="F:peptidoglycan glycosyltransferase activity"/>
    <property type="evidence" value="ECO:0007669"/>
    <property type="project" value="UniProtKB-EC"/>
</dbReference>
<keyword evidence="16 24" id="KW-0472">Membrane</keyword>
<dbReference type="GO" id="GO:0071555">
    <property type="term" value="P:cell wall organization"/>
    <property type="evidence" value="ECO:0007669"/>
    <property type="project" value="UniProtKB-KW"/>
</dbReference>
<evidence type="ECO:0000256" key="22">
    <source>
        <dbReference type="ARBA" id="ARBA00049902"/>
    </source>
</evidence>
<keyword evidence="11" id="KW-0378">Hydrolase</keyword>
<proteinExistence type="predicted"/>
<feature type="domain" description="Penicillin-binding protein OB-like" evidence="27">
    <location>
        <begin position="320"/>
        <end position="434"/>
    </location>
</feature>
<organism evidence="28">
    <name type="scientific">hydrothermal vent metagenome</name>
    <dbReference type="NCBI Taxonomy" id="652676"/>
    <lineage>
        <taxon>unclassified sequences</taxon>
        <taxon>metagenomes</taxon>
        <taxon>ecological metagenomes</taxon>
    </lineage>
</organism>
<keyword evidence="8 28" id="KW-0328">Glycosyltransferase</keyword>
<keyword evidence="13" id="KW-0735">Signal-anchor</keyword>
<keyword evidence="10 24" id="KW-0812">Transmembrane</keyword>
<dbReference type="InterPro" id="IPR023346">
    <property type="entry name" value="Lysozyme-like_dom_sf"/>
</dbReference>
<keyword evidence="17" id="KW-0046">Antibiotic resistance</keyword>
<dbReference type="InterPro" id="IPR001264">
    <property type="entry name" value="Glyco_trans_51"/>
</dbReference>
<keyword evidence="19" id="KW-0961">Cell wall biogenesis/degradation</keyword>
<evidence type="ECO:0000256" key="24">
    <source>
        <dbReference type="SAM" id="Phobius"/>
    </source>
</evidence>
<keyword evidence="6" id="KW-0121">Carboxypeptidase</keyword>
<evidence type="ECO:0000256" key="3">
    <source>
        <dbReference type="ARBA" id="ARBA00018638"/>
    </source>
</evidence>
<keyword evidence="4" id="KW-1003">Cell membrane</keyword>
<dbReference type="PANTHER" id="PTHR32282:SF27">
    <property type="entry name" value="PENICILLIN-BINDING PROTEIN 1A"/>
    <property type="match status" value="1"/>
</dbReference>
<dbReference type="EC" id="2.4.99.28" evidence="21"/>
<evidence type="ECO:0000256" key="19">
    <source>
        <dbReference type="ARBA" id="ARBA00023316"/>
    </source>
</evidence>
<evidence type="ECO:0000256" key="21">
    <source>
        <dbReference type="ARBA" id="ARBA00044770"/>
    </source>
</evidence>
<sequence length="873" mass="96852">MQKFLKFLRISSKIFIVLLILCFTSLIGLYLYLEPKLPSIEGLNDIQLQVPLRVYSSEGGLIAEYGEKRRSPKSIEDIPLALRQAFLAAEDDRFYEHPGVDYQGILRAVMVLITTGKRGQGGSTITMQLARNFYLSREKTFGRKLNEIFLALKIEQQLSKDQILELYLNKIYLGNRAYGVAAAARVYYGKVLEGLDLSQLAMIAGLPKAPSKYNPIVNPDRALLRRNYVLNRMLALGFISEADMRFAKAQSVSAGLHMSPVDVSASYVAEMVRYEISRQFGEEAYTKGLNVFTTLDGRLQNAANLSLRHALQAYDQRHGYRGPEQQVDLSPEGVEYSIEEQEVIWEEAVADLGVIGGMYPALVLEVADQSARVYLKGGRLIQLDWEAMKWAKAFINRNAQGKAPEKAADIFKKGDVIRIYKEQDRWHLGQVPQVQGALTSLRSNDGALQALVGGYDFHQSKFNRALQAKRQAGSSFKPFIYSAALSKGYTAATLINDAPVVFHDSAMEGTWRPENYSGKFFGPTRLREALVKSRNLVSIRILRGIGVRYATDFAKRFGFNSRLPHDLSLALGSGEMSPLQLSRGFAAFSNGGYRIKPYFIQRIEDMKGNVLFEADPEVACVSCELEARGIALNQPLPAQASELERDRAEQLRQEQLLSDSLQSQQNRPRSADEAVVSGESDAGTALKDEKAVIELAGAESALGYQLPRQAERAVDGRVVYIMNSILKDVIKRGTGRRALVLGRSDLHGKTGTTNDQKDAWFNGFNNKLVATAWVGFDQQQLSLGNYETGSKAALPMWIEFMKTALDGMPETRMQRPEGLVNVKINAATGELANAADTNVVFEIFRSELAPKLMSAEEIPSGAGNGSVIPEQLF</sequence>
<gene>
    <name evidence="28" type="ORF">MNBD_GAMMA11-1738</name>
</gene>
<dbReference type="Pfam" id="PF00905">
    <property type="entry name" value="Transpeptidase"/>
    <property type="match status" value="1"/>
</dbReference>
<accession>A0A3B0XML5</accession>
<keyword evidence="5" id="KW-0997">Cell inner membrane</keyword>
<dbReference type="InterPro" id="IPR012338">
    <property type="entry name" value="Beta-lactam/transpept-like"/>
</dbReference>
<keyword evidence="7" id="KW-0645">Protease</keyword>
<dbReference type="GO" id="GO:0030288">
    <property type="term" value="C:outer membrane-bounded periplasmic space"/>
    <property type="evidence" value="ECO:0007669"/>
    <property type="project" value="TreeGrafter"/>
</dbReference>
<keyword evidence="14" id="KW-0573">Peptidoglycan synthesis</keyword>
<evidence type="ECO:0000256" key="7">
    <source>
        <dbReference type="ARBA" id="ARBA00022670"/>
    </source>
</evidence>
<dbReference type="GO" id="GO:0046677">
    <property type="term" value="P:response to antibiotic"/>
    <property type="evidence" value="ECO:0007669"/>
    <property type="project" value="UniProtKB-KW"/>
</dbReference>
<dbReference type="PANTHER" id="PTHR32282">
    <property type="entry name" value="BINDING PROTEIN TRANSPEPTIDASE, PUTATIVE-RELATED"/>
    <property type="match status" value="1"/>
</dbReference>
<feature type="domain" description="Penicillin-binding protein transpeptidase" evidence="25">
    <location>
        <begin position="443"/>
        <end position="613"/>
    </location>
</feature>
<dbReference type="SUPFAM" id="SSF56601">
    <property type="entry name" value="beta-lactamase/transpeptidase-like"/>
    <property type="match status" value="1"/>
</dbReference>
<dbReference type="InterPro" id="IPR001460">
    <property type="entry name" value="PCN-bd_Tpept"/>
</dbReference>